<dbReference type="RefSeq" id="WP_345367230.1">
    <property type="nucleotide sequence ID" value="NZ_BAABII010000018.1"/>
</dbReference>
<dbReference type="InterPro" id="IPR029063">
    <property type="entry name" value="SAM-dependent_MTases_sf"/>
</dbReference>
<dbReference type="Proteomes" id="UP001564626">
    <property type="component" value="Unassembled WGS sequence"/>
</dbReference>
<proteinExistence type="predicted"/>
<dbReference type="EMBL" id="JBGEHV010000023">
    <property type="protein sequence ID" value="MEY8040598.1"/>
    <property type="molecule type" value="Genomic_DNA"/>
</dbReference>
<dbReference type="GO" id="GO:0032259">
    <property type="term" value="P:methylation"/>
    <property type="evidence" value="ECO:0007669"/>
    <property type="project" value="UniProtKB-KW"/>
</dbReference>
<keyword evidence="2" id="KW-1185">Reference proteome</keyword>
<protein>
    <submittedName>
        <fullName evidence="1">SAM-dependent methyltransferase</fullName>
    </submittedName>
</protein>
<dbReference type="Gene3D" id="3.40.50.150">
    <property type="entry name" value="Vaccinia Virus protein VP39"/>
    <property type="match status" value="1"/>
</dbReference>
<dbReference type="PIRSF" id="PIRSF017393">
    <property type="entry name" value="MTase_SAV2177"/>
    <property type="match status" value="1"/>
</dbReference>
<gene>
    <name evidence="1" type="ORF">AB8O55_14425</name>
</gene>
<evidence type="ECO:0000313" key="1">
    <source>
        <dbReference type="EMBL" id="MEY8040598.1"/>
    </source>
</evidence>
<organism evidence="1 2">
    <name type="scientific">Saccharopolyspora cebuensis</name>
    <dbReference type="NCBI Taxonomy" id="418759"/>
    <lineage>
        <taxon>Bacteria</taxon>
        <taxon>Bacillati</taxon>
        <taxon>Actinomycetota</taxon>
        <taxon>Actinomycetes</taxon>
        <taxon>Pseudonocardiales</taxon>
        <taxon>Pseudonocardiaceae</taxon>
        <taxon>Saccharopolyspora</taxon>
    </lineage>
</organism>
<accession>A0ABV4CJE9</accession>
<dbReference type="GO" id="GO:0008168">
    <property type="term" value="F:methyltransferase activity"/>
    <property type="evidence" value="ECO:0007669"/>
    <property type="project" value="UniProtKB-KW"/>
</dbReference>
<comment type="caution">
    <text evidence="1">The sequence shown here is derived from an EMBL/GenBank/DDBJ whole genome shotgun (WGS) entry which is preliminary data.</text>
</comment>
<dbReference type="SUPFAM" id="SSF53335">
    <property type="entry name" value="S-adenosyl-L-methionine-dependent methyltransferases"/>
    <property type="match status" value="1"/>
</dbReference>
<sequence>MIFIRSGVDGMVVGGTAGEDGLRSLDLRTDEAHSARIYDAVLGGKDNYAVDREAAAAMLREWPALPVHMRANRDFMHRAARYLAEEAGIRQFLDVGTGIPTSPNLHEVAQAVAPESRVVYVDNDPIVLAHSRALMAGTPEGSTAYVEADMRDPRAILDAPGFRDTLDPTEPIALCVIAIVHFMLDEDDAVGLVRQLLDPLPSGSYLAMSIGTADCAPDEIGRVAREYAARGMPMRLRDPEESLAFFEGLDLVAPGLVQVHHWHPDPAEIGTIDDADVGMYGALARKP</sequence>
<keyword evidence="1" id="KW-0808">Transferase</keyword>
<dbReference type="InterPro" id="IPR006764">
    <property type="entry name" value="SAM_dep_MeTrfase_SAV2177_type"/>
</dbReference>
<reference evidence="1 2" key="1">
    <citation type="submission" date="2024-08" db="EMBL/GenBank/DDBJ databases">
        <title>Genome mining of Saccharopolyspora cebuensis PGLac3 from Nigerian medicinal plant.</title>
        <authorList>
            <person name="Ezeobiora C.E."/>
            <person name="Igbokwe N.H."/>
            <person name="Amin D.H."/>
            <person name="Mendie U.E."/>
        </authorList>
    </citation>
    <scope>NUCLEOTIDE SEQUENCE [LARGE SCALE GENOMIC DNA]</scope>
    <source>
        <strain evidence="1 2">PGLac3</strain>
    </source>
</reference>
<dbReference type="Pfam" id="PF04672">
    <property type="entry name" value="Methyltransf_19"/>
    <property type="match status" value="1"/>
</dbReference>
<evidence type="ECO:0000313" key="2">
    <source>
        <dbReference type="Proteomes" id="UP001564626"/>
    </source>
</evidence>
<name>A0ABV4CJE9_9PSEU</name>
<keyword evidence="1" id="KW-0489">Methyltransferase</keyword>